<organism evidence="1 2">
    <name type="scientific">Camellia lanceoleosa</name>
    <dbReference type="NCBI Taxonomy" id="1840588"/>
    <lineage>
        <taxon>Eukaryota</taxon>
        <taxon>Viridiplantae</taxon>
        <taxon>Streptophyta</taxon>
        <taxon>Embryophyta</taxon>
        <taxon>Tracheophyta</taxon>
        <taxon>Spermatophyta</taxon>
        <taxon>Magnoliopsida</taxon>
        <taxon>eudicotyledons</taxon>
        <taxon>Gunneridae</taxon>
        <taxon>Pentapetalae</taxon>
        <taxon>asterids</taxon>
        <taxon>Ericales</taxon>
        <taxon>Theaceae</taxon>
        <taxon>Camellia</taxon>
    </lineage>
</organism>
<comment type="caution">
    <text evidence="1">The sequence shown here is derived from an EMBL/GenBank/DDBJ whole genome shotgun (WGS) entry which is preliminary data.</text>
</comment>
<reference evidence="1 2" key="1">
    <citation type="journal article" date="2022" name="Plant J.">
        <title>Chromosome-level genome of Camellia lanceoleosa provides a valuable resource for understanding genome evolution and self-incompatibility.</title>
        <authorList>
            <person name="Gong W."/>
            <person name="Xiao S."/>
            <person name="Wang L."/>
            <person name="Liao Z."/>
            <person name="Chang Y."/>
            <person name="Mo W."/>
            <person name="Hu G."/>
            <person name="Li W."/>
            <person name="Zhao G."/>
            <person name="Zhu H."/>
            <person name="Hu X."/>
            <person name="Ji K."/>
            <person name="Xiang X."/>
            <person name="Song Q."/>
            <person name="Yuan D."/>
            <person name="Jin S."/>
            <person name="Zhang L."/>
        </authorList>
    </citation>
    <scope>NUCLEOTIDE SEQUENCE [LARGE SCALE GENOMIC DNA]</scope>
    <source>
        <strain evidence="1">SQ_2022a</strain>
    </source>
</reference>
<protein>
    <submittedName>
        <fullName evidence="1">Uncharacterized protein</fullName>
    </submittedName>
</protein>
<dbReference type="EMBL" id="CM045760">
    <property type="protein sequence ID" value="KAI8027939.1"/>
    <property type="molecule type" value="Genomic_DNA"/>
</dbReference>
<proteinExistence type="predicted"/>
<sequence length="337" mass="38322">MSTPEIVEIDPNGKSQEEEDHLIHSTKKIKSKESMGEVEMVITTEVLALQNLPAPSQATSSKLMTVPAEGTKVKSFKEALAAPKTKDFYFDDLTANIIIEEEDEDEDGDTHIQVGNQSQRNNGIPRIALPKKLLQEIRQPWTNALIVRLLGKSVGYKMLYTRVKTLWRLQDEFNVIDLGNNYFLFKLSSQEDCAMVYSGGPWVIIDHYLTVCKWEPDFKASKALETTTAVWVRFPKLPIEYFQEKVFYTILKQLGKPLKIDLTTTMATRGRFARVCIKVDPQKSLCPRFVLGKKSYNIEYESIHSFGFHCGKVDHRKELCKLKAANPVSELTQSSNP</sequence>
<name>A0ACC0IU23_9ERIC</name>
<gene>
    <name evidence="1" type="ORF">LOK49_LG02G03796</name>
</gene>
<evidence type="ECO:0000313" key="2">
    <source>
        <dbReference type="Proteomes" id="UP001060215"/>
    </source>
</evidence>
<keyword evidence="2" id="KW-1185">Reference proteome</keyword>
<dbReference type="Proteomes" id="UP001060215">
    <property type="component" value="Chromosome 3"/>
</dbReference>
<evidence type="ECO:0000313" key="1">
    <source>
        <dbReference type="EMBL" id="KAI8027939.1"/>
    </source>
</evidence>
<accession>A0ACC0IU23</accession>